<reference evidence="2 3" key="1">
    <citation type="journal article" date="2017" name="Sci. Rep.">
        <title>Characterization and diversity of phages infecting Aeromonas salmonicida subsp. salmonicida.</title>
        <authorList>
            <person name="Vincent A.T."/>
            <person name="Paquet V.E."/>
            <person name="Bernatchez A."/>
            <person name="Tremblay D.M."/>
            <person name="Moineau S."/>
            <person name="Charette S.J."/>
        </authorList>
    </citation>
    <scope>NUCLEOTIDE SEQUENCE [LARGE SCALE GENOMIC DNA]</scope>
</reference>
<dbReference type="GO" id="GO:0004527">
    <property type="term" value="F:exonuclease activity"/>
    <property type="evidence" value="ECO:0007669"/>
    <property type="project" value="UniProtKB-KW"/>
</dbReference>
<sequence length="219" mass="24942">MVTDFIIDFESLDVCESAILIEASIIPFHMDIVNVPTFNSLVSNGIKIKFDIKSQKALGRTTSASTIDWWKRQGDDAKLLLKPSDEDVTMVEGLAELKEFLNKNDISFKKSHFWTRGEMDIIWLRSWIISAMGIPPSEVTNEAPVMFNNFREIRTVIEDNLGRDQTYCPLPVGSLPNFTKHNSLHDCARDVLMVIYSKRYSHGLEDIPAEIDPNSKRGY</sequence>
<organism evidence="2 3">
    <name type="scientific">Aeromonas phage 65.2</name>
    <dbReference type="NCBI Taxonomy" id="1932896"/>
    <lineage>
        <taxon>Viruses</taxon>
        <taxon>Duplodnaviria</taxon>
        <taxon>Heunggongvirae</taxon>
        <taxon>Uroviricota</taxon>
        <taxon>Caudoviricetes</taxon>
        <taxon>Pantevenvirales</taxon>
        <taxon>Straboviridae</taxon>
        <taxon>Emmerichvirinae</taxon>
        <taxon>Ishigurovirus</taxon>
        <taxon>Ishigurovirus osborne</taxon>
    </lineage>
</organism>
<proteinExistence type="predicted"/>
<dbReference type="InterPro" id="IPR033390">
    <property type="entry name" value="Rv2179c-like"/>
</dbReference>
<name>A0A219YBS2_9CAUD</name>
<protein>
    <submittedName>
        <fullName evidence="2">Exonuclease A</fullName>
    </submittedName>
</protein>
<feature type="domain" description="3'-5' exoribonuclease Rv2179c-like" evidence="1">
    <location>
        <begin position="5"/>
        <end position="189"/>
    </location>
</feature>
<accession>A0A219YBS2</accession>
<keyword evidence="2" id="KW-0269">Exonuclease</keyword>
<evidence type="ECO:0000313" key="3">
    <source>
        <dbReference type="Proteomes" id="UP000225215"/>
    </source>
</evidence>
<evidence type="ECO:0000313" key="2">
    <source>
        <dbReference type="EMBL" id="APU01400.1"/>
    </source>
</evidence>
<dbReference type="Pfam" id="PF16473">
    <property type="entry name" value="Rv2179c-like"/>
    <property type="match status" value="1"/>
</dbReference>
<dbReference type="Proteomes" id="UP000225215">
    <property type="component" value="Segment"/>
</dbReference>
<keyword evidence="2" id="KW-0378">Hydrolase</keyword>
<evidence type="ECO:0000259" key="1">
    <source>
        <dbReference type="Pfam" id="PF16473"/>
    </source>
</evidence>
<keyword evidence="2" id="KW-0540">Nuclease</keyword>
<dbReference type="EMBL" id="KY290955">
    <property type="protein sequence ID" value="APU01400.1"/>
    <property type="molecule type" value="Genomic_DNA"/>
</dbReference>